<keyword evidence="4" id="KW-1185">Reference proteome</keyword>
<dbReference type="PANTHER" id="PTHR10412:SF20">
    <property type="entry name" value="MANNOSYL-OLIGOSACCHARIDE GLUCOSIDASE GCS1"/>
    <property type="match status" value="1"/>
</dbReference>
<dbReference type="OrthoDB" id="1154854at2759"/>
<evidence type="ECO:0000313" key="3">
    <source>
        <dbReference type="EMBL" id="KAG5614540.1"/>
    </source>
</evidence>
<dbReference type="InterPro" id="IPR004888">
    <property type="entry name" value="Glycoside_hydrolase_63"/>
</dbReference>
<proteinExistence type="predicted"/>
<dbReference type="Proteomes" id="UP000824120">
    <property type="component" value="Chromosome 3"/>
</dbReference>
<dbReference type="Pfam" id="PF03200">
    <property type="entry name" value="Glyco_hydro_63"/>
    <property type="match status" value="1"/>
</dbReference>
<evidence type="ECO:0000256" key="1">
    <source>
        <dbReference type="SAM" id="SignalP"/>
    </source>
</evidence>
<dbReference type="InterPro" id="IPR031335">
    <property type="entry name" value="Glyco_hydro_63_C"/>
</dbReference>
<feature type="domain" description="Glycosyl hydrolase family 63 C-terminal" evidence="2">
    <location>
        <begin position="29"/>
        <end position="119"/>
    </location>
</feature>
<dbReference type="GO" id="GO:0005789">
    <property type="term" value="C:endoplasmic reticulum membrane"/>
    <property type="evidence" value="ECO:0007669"/>
    <property type="project" value="TreeGrafter"/>
</dbReference>
<gene>
    <name evidence="3" type="ORF">H5410_014364</name>
</gene>
<dbReference type="PANTHER" id="PTHR10412">
    <property type="entry name" value="MANNOSYL-OLIGOSACCHARIDE GLUCOSIDASE"/>
    <property type="match status" value="1"/>
</dbReference>
<comment type="caution">
    <text evidence="3">The sequence shown here is derived from an EMBL/GenBank/DDBJ whole genome shotgun (WGS) entry which is preliminary data.</text>
</comment>
<feature type="chain" id="PRO_5039886038" description="Glycosyl hydrolase family 63 C-terminal domain-containing protein" evidence="1">
    <location>
        <begin position="25"/>
        <end position="130"/>
    </location>
</feature>
<dbReference type="Gene3D" id="1.50.10.10">
    <property type="match status" value="1"/>
</dbReference>
<dbReference type="GO" id="GO:0006487">
    <property type="term" value="P:protein N-linked glycosylation"/>
    <property type="evidence" value="ECO:0007669"/>
    <property type="project" value="TreeGrafter"/>
</dbReference>
<dbReference type="GO" id="GO:0009311">
    <property type="term" value="P:oligosaccharide metabolic process"/>
    <property type="evidence" value="ECO:0007669"/>
    <property type="project" value="InterPro"/>
</dbReference>
<evidence type="ECO:0000259" key="2">
    <source>
        <dbReference type="Pfam" id="PF03200"/>
    </source>
</evidence>
<dbReference type="AlphaFoldDB" id="A0A9J5ZR69"/>
<feature type="signal peptide" evidence="1">
    <location>
        <begin position="1"/>
        <end position="24"/>
    </location>
</feature>
<accession>A0A9J5ZR69</accession>
<keyword evidence="1" id="KW-0732">Signal</keyword>
<evidence type="ECO:0000313" key="4">
    <source>
        <dbReference type="Proteomes" id="UP000824120"/>
    </source>
</evidence>
<dbReference type="GO" id="GO:0004573">
    <property type="term" value="F:Glc3Man9GlcNAc2 oligosaccharide glucosidase activity"/>
    <property type="evidence" value="ECO:0007669"/>
    <property type="project" value="InterPro"/>
</dbReference>
<organism evidence="3 4">
    <name type="scientific">Solanum commersonii</name>
    <name type="common">Commerson's wild potato</name>
    <name type="synonym">Commerson's nightshade</name>
    <dbReference type="NCBI Taxonomy" id="4109"/>
    <lineage>
        <taxon>Eukaryota</taxon>
        <taxon>Viridiplantae</taxon>
        <taxon>Streptophyta</taxon>
        <taxon>Embryophyta</taxon>
        <taxon>Tracheophyta</taxon>
        <taxon>Spermatophyta</taxon>
        <taxon>Magnoliopsida</taxon>
        <taxon>eudicotyledons</taxon>
        <taxon>Gunneridae</taxon>
        <taxon>Pentapetalae</taxon>
        <taxon>asterids</taxon>
        <taxon>lamiids</taxon>
        <taxon>Solanales</taxon>
        <taxon>Solanaceae</taxon>
        <taxon>Solanoideae</taxon>
        <taxon>Solaneae</taxon>
        <taxon>Solanum</taxon>
    </lineage>
</organism>
<dbReference type="InterPro" id="IPR012341">
    <property type="entry name" value="6hp_glycosidase-like_sf"/>
</dbReference>
<reference evidence="3 4" key="1">
    <citation type="submission" date="2020-09" db="EMBL/GenBank/DDBJ databases">
        <title>De no assembly of potato wild relative species, Solanum commersonii.</title>
        <authorList>
            <person name="Cho K."/>
        </authorList>
    </citation>
    <scope>NUCLEOTIDE SEQUENCE [LARGE SCALE GENOMIC DNA]</scope>
    <source>
        <strain evidence="3">LZ3.2</strain>
        <tissue evidence="3">Leaf</tissue>
    </source>
</reference>
<protein>
    <recommendedName>
        <fullName evidence="2">Glycosyl hydrolase family 63 C-terminal domain-containing protein</fullName>
    </recommendedName>
</protein>
<dbReference type="EMBL" id="JACXVP010000003">
    <property type="protein sequence ID" value="KAG5614540.1"/>
    <property type="molecule type" value="Genomic_DNA"/>
</dbReference>
<sequence>MIRLGKLSILYVFFPFLILNKTLPIVPGTSLTSLFSEKQKEFDNKFKKSFILSDELGLEPVTVGKAALGNMLGGIGYFFGQSKISLPSTSTLNSGDNSVLYWPAELYTAVPSWPFFPRASYGMKALGYIH</sequence>
<name>A0A9J5ZR69_SOLCO</name>